<evidence type="ECO:0000313" key="2">
    <source>
        <dbReference type="Proteomes" id="UP000294508"/>
    </source>
</evidence>
<dbReference type="EMBL" id="SLWN01000013">
    <property type="protein sequence ID" value="TCO19777.1"/>
    <property type="molecule type" value="Genomic_DNA"/>
</dbReference>
<dbReference type="AlphaFoldDB" id="A0A4V2RYH4"/>
<reference evidence="1 2" key="1">
    <citation type="journal article" date="2015" name="Stand. Genomic Sci.">
        <title>Genomic Encyclopedia of Bacterial and Archaeal Type Strains, Phase III: the genomes of soil and plant-associated and newly described type strains.</title>
        <authorList>
            <person name="Whitman W.B."/>
            <person name="Woyke T."/>
            <person name="Klenk H.P."/>
            <person name="Zhou Y."/>
            <person name="Lilburn T.G."/>
            <person name="Beck B.J."/>
            <person name="De Vos P."/>
            <person name="Vandamme P."/>
            <person name="Eisen J.A."/>
            <person name="Garrity G."/>
            <person name="Hugenholtz P."/>
            <person name="Kyrpides N.C."/>
        </authorList>
    </citation>
    <scope>NUCLEOTIDE SEQUENCE [LARGE SCALE GENOMIC DNA]</scope>
    <source>
        <strain evidence="1 2">VKM Ac-2572</strain>
    </source>
</reference>
<organism evidence="1 2">
    <name type="scientific">Kribbella steppae</name>
    <dbReference type="NCBI Taxonomy" id="2512223"/>
    <lineage>
        <taxon>Bacteria</taxon>
        <taxon>Bacillati</taxon>
        <taxon>Actinomycetota</taxon>
        <taxon>Actinomycetes</taxon>
        <taxon>Propionibacteriales</taxon>
        <taxon>Kribbellaceae</taxon>
        <taxon>Kribbella</taxon>
    </lineage>
</organism>
<evidence type="ECO:0000313" key="1">
    <source>
        <dbReference type="EMBL" id="TCO19777.1"/>
    </source>
</evidence>
<accession>A0A4V2RYH4</accession>
<name>A0A4V2RYH4_9ACTN</name>
<comment type="caution">
    <text evidence="1">The sequence shown here is derived from an EMBL/GenBank/DDBJ whole genome shotgun (WGS) entry which is preliminary data.</text>
</comment>
<dbReference type="GO" id="GO:0020037">
    <property type="term" value="F:heme binding"/>
    <property type="evidence" value="ECO:0007669"/>
    <property type="project" value="InterPro"/>
</dbReference>
<dbReference type="InterPro" id="IPR020835">
    <property type="entry name" value="Catalase_sf"/>
</dbReference>
<protein>
    <submittedName>
        <fullName evidence="1">Uncharacterized protein</fullName>
    </submittedName>
</protein>
<keyword evidence="2" id="KW-1185">Reference proteome</keyword>
<gene>
    <name evidence="1" type="ORF">EV652_113176</name>
</gene>
<dbReference type="SUPFAM" id="SSF56634">
    <property type="entry name" value="Heme-dependent catalase-like"/>
    <property type="match status" value="1"/>
</dbReference>
<dbReference type="Proteomes" id="UP000294508">
    <property type="component" value="Unassembled WGS sequence"/>
</dbReference>
<sequence length="141" mass="15051">MNRETLSRAGAVRLLANAPTHGFSAFLDAMAWLRHAPAVHPRGVTFAARLTVDQQIPLIPQGDHLATVRLSKGGGLPGGLPDVLGLALRFHLQEPAEPCDFLFSSAGDGRWSRWLPVPAGDWSATRYGTLAPYESAARAGS</sequence>
<proteinExistence type="predicted"/>